<dbReference type="GO" id="GO:0016787">
    <property type="term" value="F:hydrolase activity"/>
    <property type="evidence" value="ECO:0007669"/>
    <property type="project" value="UniProtKB-KW"/>
</dbReference>
<feature type="domain" description="Restriction system protein Mrr-like N-terminal" evidence="2">
    <location>
        <begin position="9"/>
        <end position="91"/>
    </location>
</feature>
<keyword evidence="3" id="KW-0540">Nuclease</keyword>
<dbReference type="PANTHER" id="PTHR30015:SF7">
    <property type="entry name" value="TYPE IV METHYL-DIRECTED RESTRICTION ENZYME ECOKMRR"/>
    <property type="match status" value="1"/>
</dbReference>
<dbReference type="InterPro" id="IPR025745">
    <property type="entry name" value="Mrr-like_N_dom"/>
</dbReference>
<comment type="caution">
    <text evidence="3">The sequence shown here is derived from an EMBL/GenBank/DDBJ whole genome shotgun (WGS) entry which is preliminary data.</text>
</comment>
<dbReference type="EMBL" id="JAMAST010000024">
    <property type="protein sequence ID" value="MCL1632840.1"/>
    <property type="molecule type" value="Genomic_DNA"/>
</dbReference>
<proteinExistence type="predicted"/>
<dbReference type="Pfam" id="PF04471">
    <property type="entry name" value="Mrr_cat"/>
    <property type="match status" value="1"/>
</dbReference>
<gene>
    <name evidence="3" type="ORF">M3N64_13010</name>
</gene>
<protein>
    <submittedName>
        <fullName evidence="3">Restriction endonuclease</fullName>
        <ecNumber evidence="3">3.1.21.-</ecNumber>
    </submittedName>
</protein>
<dbReference type="PANTHER" id="PTHR30015">
    <property type="entry name" value="MRR RESTRICTION SYSTEM PROTEIN"/>
    <property type="match status" value="1"/>
</dbReference>
<reference evidence="3 4" key="1">
    <citation type="submission" date="2022-05" db="EMBL/GenBank/DDBJ databases">
        <title>Sporolactobacillus sp nov CPB3-1, isolated from tree bark (Mangifera indica L.).</title>
        <authorList>
            <person name="Phuengjayaem S."/>
            <person name="Tanasupawat S."/>
        </authorList>
    </citation>
    <scope>NUCLEOTIDE SEQUENCE [LARGE SCALE GENOMIC DNA]</scope>
    <source>
        <strain evidence="3 4">CPB3-1</strain>
    </source>
</reference>
<dbReference type="Pfam" id="PF14338">
    <property type="entry name" value="Mrr_N"/>
    <property type="match status" value="1"/>
</dbReference>
<feature type="domain" description="Restriction endonuclease type IV Mrr" evidence="1">
    <location>
        <begin position="148"/>
        <end position="261"/>
    </location>
</feature>
<keyword evidence="4" id="KW-1185">Reference proteome</keyword>
<name>A0ABT0MD84_9BACL</name>
<dbReference type="RefSeq" id="WP_249103515.1">
    <property type="nucleotide sequence ID" value="NZ_JAMAST010000024.1"/>
</dbReference>
<dbReference type="Proteomes" id="UP001203004">
    <property type="component" value="Unassembled WGS sequence"/>
</dbReference>
<dbReference type="InterPro" id="IPR052906">
    <property type="entry name" value="Type_IV_Methyl-Rstrct_Enzyme"/>
</dbReference>
<dbReference type="EC" id="3.1.21.-" evidence="3"/>
<dbReference type="InterPro" id="IPR011335">
    <property type="entry name" value="Restrct_endonuc-II-like"/>
</dbReference>
<evidence type="ECO:0000313" key="3">
    <source>
        <dbReference type="EMBL" id="MCL1632840.1"/>
    </source>
</evidence>
<dbReference type="InterPro" id="IPR011856">
    <property type="entry name" value="tRNA_endonuc-like_dom_sf"/>
</dbReference>
<dbReference type="Gene3D" id="3.40.1350.10">
    <property type="match status" value="1"/>
</dbReference>
<evidence type="ECO:0000259" key="2">
    <source>
        <dbReference type="Pfam" id="PF14338"/>
    </source>
</evidence>
<dbReference type="SUPFAM" id="SSF52980">
    <property type="entry name" value="Restriction endonuclease-like"/>
    <property type="match status" value="1"/>
</dbReference>
<keyword evidence="3" id="KW-0378">Hydrolase</keyword>
<sequence length="284" mass="32339">MHSKFHYTYDQLIEPTFKALKYLGGSASNEEINDHIIEELSIPDEQAEIMWNKTTTTLAYRASWARTYLKKAGYIINSKRGIWQLTQKGEETELVHSADIINAVRILEKQPKLKEYVLDSNDDEEVESNEGLNERWKDKVLQLINLSSPKDFEKLCGMLLRELGFINVSIEGRPNDGGIDGLGVMKLGPVLTFHVAFQAKRYQNPVGSAVIRNFRDSMQGRAEKGIVIATSTFTREAIREAKRDGATAIDLIDGDMLTDYMKKLEIGIHTKMVEQVMVDEEYFK</sequence>
<dbReference type="InterPro" id="IPR007560">
    <property type="entry name" value="Restrct_endonuc_IV_Mrr"/>
</dbReference>
<evidence type="ECO:0000259" key="1">
    <source>
        <dbReference type="Pfam" id="PF04471"/>
    </source>
</evidence>
<organism evidence="3 4">
    <name type="scientific">Sporolactobacillus mangiferae</name>
    <dbReference type="NCBI Taxonomy" id="2940498"/>
    <lineage>
        <taxon>Bacteria</taxon>
        <taxon>Bacillati</taxon>
        <taxon>Bacillota</taxon>
        <taxon>Bacilli</taxon>
        <taxon>Bacillales</taxon>
        <taxon>Sporolactobacillaceae</taxon>
        <taxon>Sporolactobacillus</taxon>
    </lineage>
</organism>
<accession>A0ABT0MD84</accession>
<keyword evidence="3" id="KW-0255">Endonuclease</keyword>
<dbReference type="GO" id="GO:0004519">
    <property type="term" value="F:endonuclease activity"/>
    <property type="evidence" value="ECO:0007669"/>
    <property type="project" value="UniProtKB-KW"/>
</dbReference>
<evidence type="ECO:0000313" key="4">
    <source>
        <dbReference type="Proteomes" id="UP001203004"/>
    </source>
</evidence>